<dbReference type="KEGG" id="nmk:CHR53_07335"/>
<protein>
    <recommendedName>
        <fullName evidence="3">DUF2577 domain-containing protein</fullName>
    </recommendedName>
</protein>
<evidence type="ECO:0000313" key="2">
    <source>
        <dbReference type="Proteomes" id="UP000282892"/>
    </source>
</evidence>
<dbReference type="AlphaFoldDB" id="A0A3Q9QSB6"/>
<name>A0A3Q9QSB6_9BACI</name>
<accession>A0A3Q9QSB6</accession>
<organism evidence="1 2">
    <name type="scientific">Neobacillus mesonae</name>
    <dbReference type="NCBI Taxonomy" id="1193713"/>
    <lineage>
        <taxon>Bacteria</taxon>
        <taxon>Bacillati</taxon>
        <taxon>Bacillota</taxon>
        <taxon>Bacilli</taxon>
        <taxon>Bacillales</taxon>
        <taxon>Bacillaceae</taxon>
        <taxon>Neobacillus</taxon>
    </lineage>
</organism>
<gene>
    <name evidence="1" type="ORF">CHR53_07335</name>
</gene>
<proteinExistence type="predicted"/>
<reference evidence="1 2" key="1">
    <citation type="submission" date="2017-07" db="EMBL/GenBank/DDBJ databases">
        <title>The complete genome sequence of Bacillus mesonae strain H20-5, an efficient strain improving plant abiotic stress resistance.</title>
        <authorList>
            <person name="Kim S.Y."/>
            <person name="Song H."/>
            <person name="Sang M.K."/>
            <person name="Weon H.-Y."/>
            <person name="Song J."/>
        </authorList>
    </citation>
    <scope>NUCLEOTIDE SEQUENCE [LARGE SCALE GENOMIC DNA]</scope>
    <source>
        <strain evidence="1 2">H20-5</strain>
    </source>
</reference>
<dbReference type="EMBL" id="CP022572">
    <property type="protein sequence ID" value="AZU61081.1"/>
    <property type="molecule type" value="Genomic_DNA"/>
</dbReference>
<dbReference type="RefSeq" id="WP_127485935.1">
    <property type="nucleotide sequence ID" value="NZ_CP022572.1"/>
</dbReference>
<evidence type="ECO:0000313" key="1">
    <source>
        <dbReference type="EMBL" id="AZU61081.1"/>
    </source>
</evidence>
<keyword evidence="2" id="KW-1185">Reference proteome</keyword>
<dbReference type="OrthoDB" id="2883419at2"/>
<sequence>MSRLEGNGASRFIQLMQQHGHNKDIDIIVGTITAAPPDIKLRLPGDNFDLDKDDVIVADKVAQELAEGDAVIVLIANNEQQYYIIDKAVTY</sequence>
<dbReference type="Proteomes" id="UP000282892">
    <property type="component" value="Chromosome"/>
</dbReference>
<evidence type="ECO:0008006" key="3">
    <source>
        <dbReference type="Google" id="ProtNLM"/>
    </source>
</evidence>